<protein>
    <submittedName>
        <fullName evidence="1">Winged helix-turn-helix transcriptional regulator</fullName>
    </submittedName>
</protein>
<sequence length="162" mass="17678">MRFSHSDTELVQQPIGYWSWAAHKAVVTHIRTGLAAHGLSQPQWWILAQVARSEAPLTGAEVVAVLEGYLDVGSSPLIADLRTLRTRGLLTTTPPEAEPDEALLAAPLALTEAGAETFAACAALQTRMRAEIHEGIGDEEYLRTLKVLQRMIHNTGGQAWHH</sequence>
<dbReference type="RefSeq" id="WP_168535339.1">
    <property type="nucleotide sequence ID" value="NZ_JAAWWP010000001.1"/>
</dbReference>
<organism evidence="1 2">
    <name type="scientific">Streptomyces physcomitrii</name>
    <dbReference type="NCBI Taxonomy" id="2724184"/>
    <lineage>
        <taxon>Bacteria</taxon>
        <taxon>Bacillati</taxon>
        <taxon>Actinomycetota</taxon>
        <taxon>Actinomycetes</taxon>
        <taxon>Kitasatosporales</taxon>
        <taxon>Streptomycetaceae</taxon>
        <taxon>Streptomyces</taxon>
    </lineage>
</organism>
<dbReference type="InterPro" id="IPR036390">
    <property type="entry name" value="WH_DNA-bd_sf"/>
</dbReference>
<accession>A0ABX1GVN7</accession>
<dbReference type="Proteomes" id="UP000772196">
    <property type="component" value="Unassembled WGS sequence"/>
</dbReference>
<evidence type="ECO:0000313" key="2">
    <source>
        <dbReference type="Proteomes" id="UP000772196"/>
    </source>
</evidence>
<gene>
    <name evidence="1" type="ORF">HFV08_02555</name>
</gene>
<comment type="caution">
    <text evidence="1">The sequence shown here is derived from an EMBL/GenBank/DDBJ whole genome shotgun (WGS) entry which is preliminary data.</text>
</comment>
<evidence type="ECO:0000313" key="1">
    <source>
        <dbReference type="EMBL" id="NKI40152.1"/>
    </source>
</evidence>
<dbReference type="Gene3D" id="1.10.10.10">
    <property type="entry name" value="Winged helix-like DNA-binding domain superfamily/Winged helix DNA-binding domain"/>
    <property type="match status" value="1"/>
</dbReference>
<name>A0ABX1GVN7_9ACTN</name>
<dbReference type="InterPro" id="IPR036388">
    <property type="entry name" value="WH-like_DNA-bd_sf"/>
</dbReference>
<keyword evidence="2" id="KW-1185">Reference proteome</keyword>
<proteinExistence type="predicted"/>
<dbReference type="EMBL" id="JAAWWP010000001">
    <property type="protein sequence ID" value="NKI40152.1"/>
    <property type="molecule type" value="Genomic_DNA"/>
</dbReference>
<dbReference type="SUPFAM" id="SSF46785">
    <property type="entry name" value="Winged helix' DNA-binding domain"/>
    <property type="match status" value="1"/>
</dbReference>
<reference evidence="1 2" key="1">
    <citation type="submission" date="2020-04" db="EMBL/GenBank/DDBJ databases">
        <title>Phylogenetic Diversity and Antibacterial Activity against Ralstonia solanacearum of Endophytic Actinomycete Isolated from Moss.</title>
        <authorList>
            <person name="Zhuang X."/>
        </authorList>
    </citation>
    <scope>NUCLEOTIDE SEQUENCE [LARGE SCALE GENOMIC DNA]</scope>
    <source>
        <strain evidence="1 2">LD120</strain>
    </source>
</reference>